<evidence type="ECO:0000313" key="4">
    <source>
        <dbReference type="EMBL" id="CEJ93996.1"/>
    </source>
</evidence>
<dbReference type="HOGENOM" id="CLU_007408_0_0_1"/>
<dbReference type="InterPro" id="IPR001611">
    <property type="entry name" value="Leu-rich_rpt"/>
</dbReference>
<evidence type="ECO:0000256" key="1">
    <source>
        <dbReference type="ARBA" id="ARBA00022614"/>
    </source>
</evidence>
<dbReference type="InterPro" id="IPR050216">
    <property type="entry name" value="LRR_domain-containing"/>
</dbReference>
<feature type="compositionally biased region" description="Low complexity" evidence="3">
    <location>
        <begin position="869"/>
        <end position="882"/>
    </location>
</feature>
<dbReference type="SUPFAM" id="SSF52058">
    <property type="entry name" value="L domain-like"/>
    <property type="match status" value="2"/>
</dbReference>
<feature type="compositionally biased region" description="Low complexity" evidence="3">
    <location>
        <begin position="1"/>
        <end position="20"/>
    </location>
</feature>
<feature type="compositionally biased region" description="Low complexity" evidence="3">
    <location>
        <begin position="72"/>
        <end position="88"/>
    </location>
</feature>
<evidence type="ECO:0000256" key="3">
    <source>
        <dbReference type="SAM" id="MobiDB-lite"/>
    </source>
</evidence>
<feature type="compositionally biased region" description="Low complexity" evidence="3">
    <location>
        <begin position="104"/>
        <end position="121"/>
    </location>
</feature>
<accession>A0A0A1TA66</accession>
<dbReference type="EMBL" id="CDHN01000006">
    <property type="protein sequence ID" value="CEJ93996.1"/>
    <property type="molecule type" value="Genomic_DNA"/>
</dbReference>
<evidence type="ECO:0008006" key="6">
    <source>
        <dbReference type="Google" id="ProtNLM"/>
    </source>
</evidence>
<dbReference type="SMART" id="SM00369">
    <property type="entry name" value="LRR_TYP"/>
    <property type="match status" value="10"/>
</dbReference>
<feature type="compositionally biased region" description="Polar residues" evidence="3">
    <location>
        <begin position="34"/>
        <end position="51"/>
    </location>
</feature>
<name>A0A0A1TA66_9HYPO</name>
<dbReference type="OrthoDB" id="676979at2759"/>
<proteinExistence type="predicted"/>
<feature type="region of interest" description="Disordered" evidence="3">
    <location>
        <begin position="1"/>
        <end position="323"/>
    </location>
</feature>
<gene>
    <name evidence="4" type="ORF">VHEMI09553</name>
</gene>
<feature type="region of interest" description="Disordered" evidence="3">
    <location>
        <begin position="855"/>
        <end position="887"/>
    </location>
</feature>
<keyword evidence="1" id="KW-0433">Leucine-rich repeat</keyword>
<dbReference type="STRING" id="1531966.A0A0A1TA66"/>
<evidence type="ECO:0000256" key="2">
    <source>
        <dbReference type="ARBA" id="ARBA00022737"/>
    </source>
</evidence>
<dbReference type="InterPro" id="IPR032675">
    <property type="entry name" value="LRR_dom_sf"/>
</dbReference>
<dbReference type="PANTHER" id="PTHR48051:SF1">
    <property type="entry name" value="RAS SUPPRESSOR PROTEIN 1"/>
    <property type="match status" value="1"/>
</dbReference>
<dbReference type="Proteomes" id="UP000039046">
    <property type="component" value="Unassembled WGS sequence"/>
</dbReference>
<keyword evidence="5" id="KW-1185">Reference proteome</keyword>
<dbReference type="PROSITE" id="PS51450">
    <property type="entry name" value="LRR"/>
    <property type="match status" value="1"/>
</dbReference>
<dbReference type="GO" id="GO:0005737">
    <property type="term" value="C:cytoplasm"/>
    <property type="evidence" value="ECO:0007669"/>
    <property type="project" value="TreeGrafter"/>
</dbReference>
<sequence length="1132" mass="121958">MDGTPSRPSGLPRPSRLPQPKASSGIPRPAFASTPLSRPRATQEQPPTNTFAGPGQDLHSPKLRGAPSAAGRSLTSSKSASLRQSLSRDAPPAAALRTPSKPGTPRVSSTTTRRTSTYVDRSFGRLSQGPAVPPLPSPSRLDASDQFISADTISQADEGSISPIDYGSNDQAIDLTYDEAPLGTPQQRSTKPRPSLSERTIETLARLPSSPAIRKKSSTNFYEARPASRSGSAGSRPGSSYNSDGSAKAASGSSSRPQSRGEPDDRSSAMGYKSALPTIDGTPDGQAAWTPSMRKTSARPSLNSPSKLTFSSIPDVRSPSPEKTIGMVANKALSARPLKPKSSVNDMRKKASQASLRAQEDIGMPEGDGNGWDGSIASIEKPVRKSSERIITARKSSAALREQIAKAKASKRAVSGTSNMDSFGGADDVSIMQSGSGFDFDINNSDPFGQQNNEAVGAKVLLQRIAAARGSGKLNISALGLPAMPEDVLKMYEMESIGTNGGSWSESVDLTRLVAADNEFETLDAAMFPDISLEDYSIDDDDTPANIFGGLETMDLHGNKLVAVPLGFRRLGQLTSLNLSSNRLSMDSFDILAEMTTLRDLKLANNSLSGTLHSAISNLTSLEILDLRGNALTALPNEIVHMKRLRILNVAENALESVPFAELAQLPLTELVLRKNKLSGTLMEPPVASFGSLQTLDISANQIKLLVPSGSMIELPVLHTLSMSMNRMQELPDMSSWTSLLTLTADENTISVIPQSFCSLMKLRQADFSGNDIRVVPPEISRMDNLSMIRLSGNPLRDKKFVTATTDEIKEVLSARLEPPPPYQEQNNADTIQTLVTGNSDRDAKKSEMVQGFDEDYDSQSDGEDRFATPPTSSQHTPSHSRSNTEQTIAGQMRGMEIDRWEVTPGGILDRSRTDIASLSRSRSSTIASNHQVRQVQLHHNLFTSMPVALSEFGSTLTSISLAFNQIAGDGYLVETLELPALRELNLASNRISSMAPLLENLRAPNLEKMDVSLNRITVLPEGLNATFPKMTVLLAANNLISELNPDAVKGLRIVEVSNNDIGALDPRLGLLAGEGGLERLEVSGNRFKVPRWNILEQGTHATLRWLRGRLPVEQVEQWERENGEEGDDGVL</sequence>
<protein>
    <recommendedName>
        <fullName evidence="6">Leucine-rich repeat-containing protein 40</fullName>
    </recommendedName>
</protein>
<dbReference type="Pfam" id="PF13855">
    <property type="entry name" value="LRR_8"/>
    <property type="match status" value="1"/>
</dbReference>
<feature type="compositionally biased region" description="Low complexity" evidence="3">
    <location>
        <begin position="224"/>
        <end position="255"/>
    </location>
</feature>
<dbReference type="Gene3D" id="3.80.10.10">
    <property type="entry name" value="Ribonuclease Inhibitor"/>
    <property type="match status" value="3"/>
</dbReference>
<feature type="compositionally biased region" description="Polar residues" evidence="3">
    <location>
        <begin position="293"/>
        <end position="312"/>
    </location>
</feature>
<keyword evidence="2" id="KW-0677">Repeat</keyword>
<feature type="compositionally biased region" description="Polar residues" evidence="3">
    <location>
        <begin position="146"/>
        <end position="157"/>
    </location>
</feature>
<organism evidence="4 5">
    <name type="scientific">[Torrubiella] hemipterigena</name>
    <dbReference type="NCBI Taxonomy" id="1531966"/>
    <lineage>
        <taxon>Eukaryota</taxon>
        <taxon>Fungi</taxon>
        <taxon>Dikarya</taxon>
        <taxon>Ascomycota</taxon>
        <taxon>Pezizomycotina</taxon>
        <taxon>Sordariomycetes</taxon>
        <taxon>Hypocreomycetidae</taxon>
        <taxon>Hypocreales</taxon>
        <taxon>Clavicipitaceae</taxon>
        <taxon>Clavicipitaceae incertae sedis</taxon>
        <taxon>'Torrubiella' clade</taxon>
    </lineage>
</organism>
<dbReference type="PANTHER" id="PTHR48051">
    <property type="match status" value="1"/>
</dbReference>
<evidence type="ECO:0000313" key="5">
    <source>
        <dbReference type="Proteomes" id="UP000039046"/>
    </source>
</evidence>
<dbReference type="InterPro" id="IPR003591">
    <property type="entry name" value="Leu-rich_rpt_typical-subtyp"/>
</dbReference>
<reference evidence="4 5" key="1">
    <citation type="journal article" date="2015" name="Genome Announc.">
        <title>Draft Genome Sequence and Gene Annotation of the Entomopathogenic Fungus Verticillium hemipterigenum.</title>
        <authorList>
            <person name="Horn F."/>
            <person name="Habel A."/>
            <person name="Scharf D.H."/>
            <person name="Dworschak J."/>
            <person name="Brakhage A.A."/>
            <person name="Guthke R."/>
            <person name="Hertweck C."/>
            <person name="Linde J."/>
        </authorList>
    </citation>
    <scope>NUCLEOTIDE SEQUENCE [LARGE SCALE GENOMIC DNA]</scope>
</reference>
<dbReference type="AlphaFoldDB" id="A0A0A1TA66"/>